<organism evidence="6 7">
    <name type="scientific">Recurvomyces mirabilis</name>
    <dbReference type="NCBI Taxonomy" id="574656"/>
    <lineage>
        <taxon>Eukaryota</taxon>
        <taxon>Fungi</taxon>
        <taxon>Dikarya</taxon>
        <taxon>Ascomycota</taxon>
        <taxon>Pezizomycotina</taxon>
        <taxon>Dothideomycetes</taxon>
        <taxon>Dothideomycetidae</taxon>
        <taxon>Mycosphaerellales</taxon>
        <taxon>Teratosphaeriaceae</taxon>
        <taxon>Recurvomyces</taxon>
    </lineage>
</organism>
<keyword evidence="4 5" id="KW-0472">Membrane</keyword>
<dbReference type="RefSeq" id="XP_064692746.1">
    <property type="nucleotide sequence ID" value="XM_064839503.1"/>
</dbReference>
<dbReference type="Pfam" id="PF02104">
    <property type="entry name" value="SURF1"/>
    <property type="match status" value="1"/>
</dbReference>
<dbReference type="GeneID" id="89964048"/>
<dbReference type="PANTHER" id="PTHR23427:SF2">
    <property type="entry name" value="SURFEIT LOCUS PROTEIN 1"/>
    <property type="match status" value="1"/>
</dbReference>
<comment type="subcellular location">
    <subcellularLocation>
        <location evidence="1">Membrane</location>
    </subcellularLocation>
    <subcellularLocation>
        <location evidence="5">Mitochondrion inner membrane</location>
        <topology evidence="5">Multi-pass membrane protein</topology>
    </subcellularLocation>
</comment>
<evidence type="ECO:0000256" key="3">
    <source>
        <dbReference type="ARBA" id="ARBA00022989"/>
    </source>
</evidence>
<evidence type="ECO:0000256" key="4">
    <source>
        <dbReference type="ARBA" id="ARBA00023136"/>
    </source>
</evidence>
<dbReference type="AlphaFoldDB" id="A0AAE1C102"/>
<evidence type="ECO:0000313" key="6">
    <source>
        <dbReference type="EMBL" id="KAK3674277.1"/>
    </source>
</evidence>
<dbReference type="InterPro" id="IPR045214">
    <property type="entry name" value="Surf1/Surf4"/>
</dbReference>
<gene>
    <name evidence="6" type="primary">SHY1</name>
    <name evidence="6" type="ORF">LTR78_005746</name>
</gene>
<dbReference type="EMBL" id="JAUTXT010000020">
    <property type="protein sequence ID" value="KAK3674277.1"/>
    <property type="molecule type" value="Genomic_DNA"/>
</dbReference>
<keyword evidence="5" id="KW-0999">Mitochondrion inner membrane</keyword>
<dbReference type="GO" id="GO:0005743">
    <property type="term" value="C:mitochondrial inner membrane"/>
    <property type="evidence" value="ECO:0007669"/>
    <property type="project" value="UniProtKB-SubCell"/>
</dbReference>
<protein>
    <recommendedName>
        <fullName evidence="5">SURF1-like protein</fullName>
    </recommendedName>
</protein>
<evidence type="ECO:0000256" key="2">
    <source>
        <dbReference type="ARBA" id="ARBA00022692"/>
    </source>
</evidence>
<keyword evidence="7" id="KW-1185">Reference proteome</keyword>
<evidence type="ECO:0000256" key="1">
    <source>
        <dbReference type="ARBA" id="ARBA00004370"/>
    </source>
</evidence>
<comment type="caution">
    <text evidence="6">The sequence shown here is derived from an EMBL/GenBank/DDBJ whole genome shotgun (WGS) entry which is preliminary data.</text>
</comment>
<dbReference type="InterPro" id="IPR002994">
    <property type="entry name" value="Surf1/Shy1"/>
</dbReference>
<keyword evidence="5" id="KW-0496">Mitochondrion</keyword>
<evidence type="ECO:0000313" key="7">
    <source>
        <dbReference type="Proteomes" id="UP001274830"/>
    </source>
</evidence>
<dbReference type="Proteomes" id="UP001274830">
    <property type="component" value="Unassembled WGS sequence"/>
</dbReference>
<feature type="transmembrane region" description="Helical" evidence="5">
    <location>
        <begin position="80"/>
        <end position="101"/>
    </location>
</feature>
<comment type="function">
    <text evidence="5">Probably involved in the biogenesis of the COX complex.</text>
</comment>
<sequence length="331" mass="37973">MDKSRPLWRASVRKPPTRTLTTSRPPFICQQCLHPGPRKPLQPLLRRHQSNHQPADDPTFKSIVDNPPTLVRSGRKHNRYGLALLASIPLISFALGCWQVQRLTWKTDLVARFEDRLVRDPLPLPPQIDPDMIHEFDYRRVYARGVFRHEGEMLIGPRLFDGEDGFLVVTPLDRRGEFRGFQGNSTVLVNRGWISKEKAAQGKRREGLPTGEVVVQGLLREPWKKNSFTPENDPGRNLWHFPDVYQMAEHVGSQPVWIEETMAADLLMSLDRKDKGVPIGRPAEVNLRNNHVQYIFTWFSLSAATAVMMWMVVKKPVTRGRVGGVRRNTGW</sequence>
<dbReference type="CDD" id="cd06662">
    <property type="entry name" value="SURF1"/>
    <property type="match status" value="1"/>
</dbReference>
<name>A0AAE1C102_9PEZI</name>
<accession>A0AAE1C102</accession>
<evidence type="ECO:0000256" key="5">
    <source>
        <dbReference type="RuleBase" id="RU363076"/>
    </source>
</evidence>
<feature type="transmembrane region" description="Helical" evidence="5">
    <location>
        <begin position="294"/>
        <end position="313"/>
    </location>
</feature>
<dbReference type="GO" id="GO:0033617">
    <property type="term" value="P:mitochondrial respiratory chain complex IV assembly"/>
    <property type="evidence" value="ECO:0007669"/>
    <property type="project" value="TreeGrafter"/>
</dbReference>
<dbReference type="PROSITE" id="PS50895">
    <property type="entry name" value="SURF1"/>
    <property type="match status" value="1"/>
</dbReference>
<keyword evidence="3 5" id="KW-1133">Transmembrane helix</keyword>
<keyword evidence="2 5" id="KW-0812">Transmembrane</keyword>
<dbReference type="PANTHER" id="PTHR23427">
    <property type="entry name" value="SURFEIT LOCUS PROTEIN"/>
    <property type="match status" value="1"/>
</dbReference>
<reference evidence="6" key="1">
    <citation type="submission" date="2023-07" db="EMBL/GenBank/DDBJ databases">
        <title>Black Yeasts Isolated from many extreme environments.</title>
        <authorList>
            <person name="Coleine C."/>
            <person name="Stajich J.E."/>
            <person name="Selbmann L."/>
        </authorList>
    </citation>
    <scope>NUCLEOTIDE SEQUENCE</scope>
    <source>
        <strain evidence="6">CCFEE 5485</strain>
    </source>
</reference>
<proteinExistence type="inferred from homology"/>
<comment type="similarity">
    <text evidence="5">Belongs to the SURF1 family.</text>
</comment>